<proteinExistence type="predicted"/>
<sequence length="49" mass="5970">MAFEFLTEERQAFLDINFVERYEKFALARQFPEEKKTLRLSTNRPRSKS</sequence>
<accession>A0AAN2RIG1</accession>
<comment type="caution">
    <text evidence="1">The sequence shown here is derived from an EMBL/GenBank/DDBJ whole genome shotgun (WGS) entry which is preliminary data.</text>
</comment>
<evidence type="ECO:0000313" key="2">
    <source>
        <dbReference type="Proteomes" id="UP000074664"/>
    </source>
</evidence>
<dbReference type="EMBL" id="FIGH01000020">
    <property type="protein sequence ID" value="CYU92897.1"/>
    <property type="molecule type" value="Genomic_DNA"/>
</dbReference>
<dbReference type="AlphaFoldDB" id="A0AAN2RIG1"/>
<protein>
    <submittedName>
        <fullName evidence="1">Uncharacterized protein</fullName>
    </submittedName>
</protein>
<gene>
    <name evidence="1" type="ORF">ERS132392_02283</name>
</gene>
<evidence type="ECO:0000313" key="1">
    <source>
        <dbReference type="EMBL" id="CYU92897.1"/>
    </source>
</evidence>
<organism evidence="1 2">
    <name type="scientific">Streptococcus suis</name>
    <dbReference type="NCBI Taxonomy" id="1307"/>
    <lineage>
        <taxon>Bacteria</taxon>
        <taxon>Bacillati</taxon>
        <taxon>Bacillota</taxon>
        <taxon>Bacilli</taxon>
        <taxon>Lactobacillales</taxon>
        <taxon>Streptococcaceae</taxon>
        <taxon>Streptococcus</taxon>
    </lineage>
</organism>
<reference evidence="1 2" key="1">
    <citation type="submission" date="2016-02" db="EMBL/GenBank/DDBJ databases">
        <authorList>
            <consortium name="Pathogen Informatics"/>
        </authorList>
    </citation>
    <scope>NUCLEOTIDE SEQUENCE [LARGE SCALE GENOMIC DNA]</scope>
    <source>
        <strain evidence="1 2">LSS30</strain>
    </source>
</reference>
<dbReference type="Proteomes" id="UP000074664">
    <property type="component" value="Unassembled WGS sequence"/>
</dbReference>
<name>A0AAN2RIG1_STRSU</name>
<dbReference type="RefSeq" id="WP_153596960.1">
    <property type="nucleotide sequence ID" value="NZ_CECY01000084.1"/>
</dbReference>